<gene>
    <name evidence="3" type="ORF">SK128_004130</name>
</gene>
<keyword evidence="1" id="KW-0677">Repeat</keyword>
<dbReference type="Proteomes" id="UP001381693">
    <property type="component" value="Unassembled WGS sequence"/>
</dbReference>
<dbReference type="Gene3D" id="2.30.42.10">
    <property type="match status" value="1"/>
</dbReference>
<evidence type="ECO:0000256" key="1">
    <source>
        <dbReference type="ARBA" id="ARBA00022737"/>
    </source>
</evidence>
<accession>A0AAN8ZTP0</accession>
<protein>
    <recommendedName>
        <fullName evidence="2">PDZ domain-containing protein</fullName>
    </recommendedName>
</protein>
<reference evidence="3 4" key="1">
    <citation type="submission" date="2023-11" db="EMBL/GenBank/DDBJ databases">
        <title>Halocaridina rubra genome assembly.</title>
        <authorList>
            <person name="Smith C."/>
        </authorList>
    </citation>
    <scope>NUCLEOTIDE SEQUENCE [LARGE SCALE GENOMIC DNA]</scope>
    <source>
        <strain evidence="3">EP-1</strain>
        <tissue evidence="3">Whole</tissue>
    </source>
</reference>
<dbReference type="GO" id="GO:0016324">
    <property type="term" value="C:apical plasma membrane"/>
    <property type="evidence" value="ECO:0007669"/>
    <property type="project" value="TreeGrafter"/>
</dbReference>
<dbReference type="InterPro" id="IPR036034">
    <property type="entry name" value="PDZ_sf"/>
</dbReference>
<keyword evidence="4" id="KW-1185">Reference proteome</keyword>
<dbReference type="SUPFAM" id="SSF50156">
    <property type="entry name" value="PDZ domain-like"/>
    <property type="match status" value="1"/>
</dbReference>
<organism evidence="3 4">
    <name type="scientific">Halocaridina rubra</name>
    <name type="common">Hawaiian red shrimp</name>
    <dbReference type="NCBI Taxonomy" id="373956"/>
    <lineage>
        <taxon>Eukaryota</taxon>
        <taxon>Metazoa</taxon>
        <taxon>Ecdysozoa</taxon>
        <taxon>Arthropoda</taxon>
        <taxon>Crustacea</taxon>
        <taxon>Multicrustacea</taxon>
        <taxon>Malacostraca</taxon>
        <taxon>Eumalacostraca</taxon>
        <taxon>Eucarida</taxon>
        <taxon>Decapoda</taxon>
        <taxon>Pleocyemata</taxon>
        <taxon>Caridea</taxon>
        <taxon>Atyoidea</taxon>
        <taxon>Atyidae</taxon>
        <taxon>Halocaridina</taxon>
    </lineage>
</organism>
<proteinExistence type="predicted"/>
<evidence type="ECO:0000313" key="3">
    <source>
        <dbReference type="EMBL" id="KAK7068181.1"/>
    </source>
</evidence>
<dbReference type="EMBL" id="JAXCGZ010017388">
    <property type="protein sequence ID" value="KAK7068181.1"/>
    <property type="molecule type" value="Genomic_DNA"/>
</dbReference>
<dbReference type="PANTHER" id="PTHR14191:SF28">
    <property type="entry name" value="GH04176P-RELATED"/>
    <property type="match status" value="1"/>
</dbReference>
<dbReference type="GO" id="GO:0043495">
    <property type="term" value="F:protein-membrane adaptor activity"/>
    <property type="evidence" value="ECO:0007669"/>
    <property type="project" value="TreeGrafter"/>
</dbReference>
<dbReference type="InterPro" id="IPR001478">
    <property type="entry name" value="PDZ"/>
</dbReference>
<dbReference type="InterPro" id="IPR051067">
    <property type="entry name" value="NHER"/>
</dbReference>
<dbReference type="CDD" id="cd06768">
    <property type="entry name" value="PDZ_NHERF-like"/>
    <property type="match status" value="1"/>
</dbReference>
<feature type="domain" description="PDZ" evidence="2">
    <location>
        <begin position="25"/>
        <end position="77"/>
    </location>
</feature>
<evidence type="ECO:0000313" key="4">
    <source>
        <dbReference type="Proteomes" id="UP001381693"/>
    </source>
</evidence>
<name>A0AAN8ZTP0_HALRR</name>
<dbReference type="AlphaFoldDB" id="A0AAN8ZTP0"/>
<comment type="caution">
    <text evidence="3">The sequence shown here is derived from an EMBL/GenBank/DDBJ whole genome shotgun (WGS) entry which is preliminary data.</text>
</comment>
<dbReference type="GO" id="GO:0072659">
    <property type="term" value="P:protein localization to plasma membrane"/>
    <property type="evidence" value="ECO:0007669"/>
    <property type="project" value="TreeGrafter"/>
</dbReference>
<dbReference type="Pfam" id="PF00595">
    <property type="entry name" value="PDZ"/>
    <property type="match status" value="1"/>
</dbReference>
<dbReference type="PANTHER" id="PTHR14191">
    <property type="entry name" value="PDZ DOMAIN CONTAINING PROTEIN"/>
    <property type="match status" value="1"/>
</dbReference>
<sequence length="77" mass="8517">MSEIPDKAPSPRHCIITKWPDFEGYGFNLHAEKSKPGQYIGKVDVNSPAEMAGLREGDRIIEVNGVNIANENHKQGI</sequence>
<dbReference type="SMART" id="SM00228">
    <property type="entry name" value="PDZ"/>
    <property type="match status" value="1"/>
</dbReference>
<evidence type="ECO:0000259" key="2">
    <source>
        <dbReference type="PROSITE" id="PS50106"/>
    </source>
</evidence>
<dbReference type="PROSITE" id="PS50106">
    <property type="entry name" value="PDZ"/>
    <property type="match status" value="1"/>
</dbReference>